<evidence type="ECO:0000256" key="3">
    <source>
        <dbReference type="ARBA" id="ARBA00023015"/>
    </source>
</evidence>
<name>A0A8J5HM75_ZINOF</name>
<gene>
    <name evidence="9" type="ORF">ZIOFF_005260</name>
</gene>
<dbReference type="InterPro" id="IPR051358">
    <property type="entry name" value="TF_AMS/ICE1/BHLH6-like"/>
</dbReference>
<feature type="region of interest" description="Disordered" evidence="7">
    <location>
        <begin position="79"/>
        <end position="104"/>
    </location>
</feature>
<sequence>MTQTHRMLTDIGPSLSSFPIKAISLPPSTPISPTTIDWNVAMDDMNAEYDFYWETKRFVDFEELESWGLEEAVSAGYYGSSSPDGVSSPTPAREPPPATAPPPAKTIAMERNRRKKLDDKLYALRSIVPKITKMNKASIIKDAIDYIVQLQEEERQMEAEISELESKLKQELTSVDDVAQYDNLRLVHRKKKRTASALVSPNSPPIQVVDVTKHALPFRFSFSLHFLVSDREQKTETFSNSANDLFWWHRVQLKVTEVGEKTMVISITCNKKRDTMIKLCDLFESFNIKVITANITCVAGSLLHTLFIQVL</sequence>
<reference evidence="9 10" key="1">
    <citation type="submission" date="2020-08" db="EMBL/GenBank/DDBJ databases">
        <title>Plant Genome Project.</title>
        <authorList>
            <person name="Zhang R.-G."/>
        </authorList>
    </citation>
    <scope>NUCLEOTIDE SEQUENCE [LARGE SCALE GENOMIC DNA]</scope>
    <source>
        <tissue evidence="9">Rhizome</tissue>
    </source>
</reference>
<dbReference type="Proteomes" id="UP000734854">
    <property type="component" value="Unassembled WGS sequence"/>
</dbReference>
<keyword evidence="3" id="KW-0805">Transcription regulation</keyword>
<evidence type="ECO:0000256" key="4">
    <source>
        <dbReference type="ARBA" id="ARBA00023163"/>
    </source>
</evidence>
<proteinExistence type="inferred from homology"/>
<comment type="subcellular location">
    <subcellularLocation>
        <location evidence="1">Nucleus</location>
    </subcellularLocation>
</comment>
<dbReference type="InterPro" id="IPR054502">
    <property type="entry name" value="bHLH-TF_ACT-like_plant"/>
</dbReference>
<feature type="compositionally biased region" description="Pro residues" evidence="7">
    <location>
        <begin position="92"/>
        <end position="104"/>
    </location>
</feature>
<dbReference type="PANTHER" id="PTHR31945">
    <property type="entry name" value="TRANSCRIPTION FACTOR SCREAM2-RELATED"/>
    <property type="match status" value="1"/>
</dbReference>
<evidence type="ECO:0000256" key="7">
    <source>
        <dbReference type="SAM" id="MobiDB-lite"/>
    </source>
</evidence>
<comment type="caution">
    <text evidence="9">The sequence shown here is derived from an EMBL/GenBank/DDBJ whole genome shotgun (WGS) entry which is preliminary data.</text>
</comment>
<dbReference type="SMART" id="SM00353">
    <property type="entry name" value="HLH"/>
    <property type="match status" value="1"/>
</dbReference>
<keyword evidence="4" id="KW-0804">Transcription</keyword>
<dbReference type="GO" id="GO:0043565">
    <property type="term" value="F:sequence-specific DNA binding"/>
    <property type="evidence" value="ECO:0007669"/>
    <property type="project" value="TreeGrafter"/>
</dbReference>
<evidence type="ECO:0000259" key="8">
    <source>
        <dbReference type="PROSITE" id="PS50888"/>
    </source>
</evidence>
<dbReference type="GO" id="GO:0003700">
    <property type="term" value="F:DNA-binding transcription factor activity"/>
    <property type="evidence" value="ECO:0007669"/>
    <property type="project" value="TreeGrafter"/>
</dbReference>
<accession>A0A8J5HM75</accession>
<evidence type="ECO:0000256" key="1">
    <source>
        <dbReference type="ARBA" id="ARBA00004123"/>
    </source>
</evidence>
<dbReference type="SUPFAM" id="SSF47459">
    <property type="entry name" value="HLH, helix-loop-helix DNA-binding domain"/>
    <property type="match status" value="1"/>
</dbReference>
<evidence type="ECO:0000313" key="9">
    <source>
        <dbReference type="EMBL" id="KAG6531453.1"/>
    </source>
</evidence>
<comment type="similarity">
    <text evidence="2">Belongs to the bHLH protein family.</text>
</comment>
<evidence type="ECO:0000256" key="6">
    <source>
        <dbReference type="SAM" id="Coils"/>
    </source>
</evidence>
<dbReference type="InterPro" id="IPR036638">
    <property type="entry name" value="HLH_DNA-bd_sf"/>
</dbReference>
<keyword evidence="5" id="KW-0539">Nucleus</keyword>
<dbReference type="Pfam" id="PF00010">
    <property type="entry name" value="HLH"/>
    <property type="match status" value="1"/>
</dbReference>
<feature type="coiled-coil region" evidence="6">
    <location>
        <begin position="140"/>
        <end position="174"/>
    </location>
</feature>
<dbReference type="GO" id="GO:0005634">
    <property type="term" value="C:nucleus"/>
    <property type="evidence" value="ECO:0007669"/>
    <property type="project" value="UniProtKB-SubCell"/>
</dbReference>
<dbReference type="Pfam" id="PF22754">
    <property type="entry name" value="bHLH-TF_ACT-like_plant"/>
    <property type="match status" value="1"/>
</dbReference>
<evidence type="ECO:0000256" key="5">
    <source>
        <dbReference type="ARBA" id="ARBA00023242"/>
    </source>
</evidence>
<dbReference type="PANTHER" id="PTHR31945:SF26">
    <property type="entry name" value="TRANSCRIPTION FACTOR BHLH35"/>
    <property type="match status" value="1"/>
</dbReference>
<organism evidence="9 10">
    <name type="scientific">Zingiber officinale</name>
    <name type="common">Ginger</name>
    <name type="synonym">Amomum zingiber</name>
    <dbReference type="NCBI Taxonomy" id="94328"/>
    <lineage>
        <taxon>Eukaryota</taxon>
        <taxon>Viridiplantae</taxon>
        <taxon>Streptophyta</taxon>
        <taxon>Embryophyta</taxon>
        <taxon>Tracheophyta</taxon>
        <taxon>Spermatophyta</taxon>
        <taxon>Magnoliopsida</taxon>
        <taxon>Liliopsida</taxon>
        <taxon>Zingiberales</taxon>
        <taxon>Zingiberaceae</taxon>
        <taxon>Zingiber</taxon>
    </lineage>
</organism>
<dbReference type="Gene3D" id="4.10.280.10">
    <property type="entry name" value="Helix-loop-helix DNA-binding domain"/>
    <property type="match status" value="1"/>
</dbReference>
<dbReference type="EMBL" id="JACMSC010000002">
    <property type="protein sequence ID" value="KAG6531453.1"/>
    <property type="molecule type" value="Genomic_DNA"/>
</dbReference>
<protein>
    <recommendedName>
        <fullName evidence="8">BHLH domain-containing protein</fullName>
    </recommendedName>
</protein>
<evidence type="ECO:0000256" key="2">
    <source>
        <dbReference type="ARBA" id="ARBA00005510"/>
    </source>
</evidence>
<keyword evidence="6" id="KW-0175">Coiled coil</keyword>
<dbReference type="PROSITE" id="PS50888">
    <property type="entry name" value="BHLH"/>
    <property type="match status" value="1"/>
</dbReference>
<keyword evidence="10" id="KW-1185">Reference proteome</keyword>
<dbReference type="InterPro" id="IPR011598">
    <property type="entry name" value="bHLH_dom"/>
</dbReference>
<feature type="compositionally biased region" description="Polar residues" evidence="7">
    <location>
        <begin position="79"/>
        <end position="88"/>
    </location>
</feature>
<dbReference type="AlphaFoldDB" id="A0A8J5HM75"/>
<evidence type="ECO:0000313" key="10">
    <source>
        <dbReference type="Proteomes" id="UP000734854"/>
    </source>
</evidence>
<feature type="domain" description="BHLH" evidence="8">
    <location>
        <begin position="101"/>
        <end position="150"/>
    </location>
</feature>
<dbReference type="GO" id="GO:0046983">
    <property type="term" value="F:protein dimerization activity"/>
    <property type="evidence" value="ECO:0007669"/>
    <property type="project" value="InterPro"/>
</dbReference>